<evidence type="ECO:0008006" key="5">
    <source>
        <dbReference type="Google" id="ProtNLM"/>
    </source>
</evidence>
<protein>
    <recommendedName>
        <fullName evidence="5">UDP-N-acetyl-alpha-D-muramoyl-L-alanyl-L-glutamate epimerase</fullName>
    </recommendedName>
</protein>
<gene>
    <name evidence="3" type="ORF">COV85_02420</name>
</gene>
<dbReference type="AlphaFoldDB" id="A0A2H0KSW6"/>
<accession>A0A2H0KSW6</accession>
<organism evidence="3 4">
    <name type="scientific">Candidatus Portnoybacteria bacterium CG11_big_fil_rev_8_21_14_0_20_44_10</name>
    <dbReference type="NCBI Taxonomy" id="1974818"/>
    <lineage>
        <taxon>Bacteria</taxon>
        <taxon>Candidatus Portnoyibacteriota</taxon>
    </lineage>
</organism>
<feature type="domain" description="MurL C-terminal" evidence="1">
    <location>
        <begin position="319"/>
        <end position="416"/>
    </location>
</feature>
<reference evidence="3 4" key="1">
    <citation type="submission" date="2017-09" db="EMBL/GenBank/DDBJ databases">
        <title>Depth-based differentiation of microbial function through sediment-hosted aquifers and enrichment of novel symbionts in the deep terrestrial subsurface.</title>
        <authorList>
            <person name="Probst A.J."/>
            <person name="Ladd B."/>
            <person name="Jarett J.K."/>
            <person name="Geller-Mcgrath D.E."/>
            <person name="Sieber C.M."/>
            <person name="Emerson J.B."/>
            <person name="Anantharaman K."/>
            <person name="Thomas B.C."/>
            <person name="Malmstrom R."/>
            <person name="Stieglmeier M."/>
            <person name="Klingl A."/>
            <person name="Woyke T."/>
            <person name="Ryan C.M."/>
            <person name="Banfield J.F."/>
        </authorList>
    </citation>
    <scope>NUCLEOTIDE SEQUENCE [LARGE SCALE GENOMIC DNA]</scope>
    <source>
        <strain evidence="3">CG11_big_fil_rev_8_21_14_0_20_44_10</strain>
    </source>
</reference>
<dbReference type="InterPro" id="IPR058740">
    <property type="entry name" value="MurL_N"/>
</dbReference>
<feature type="domain" description="MurL N-terminal" evidence="2">
    <location>
        <begin position="236"/>
        <end position="294"/>
    </location>
</feature>
<dbReference type="Gene3D" id="3.40.50.620">
    <property type="entry name" value="HUPs"/>
    <property type="match status" value="1"/>
</dbReference>
<dbReference type="EMBL" id="PCVN01000058">
    <property type="protein sequence ID" value="PIQ74385.1"/>
    <property type="molecule type" value="Genomic_DNA"/>
</dbReference>
<evidence type="ECO:0000313" key="3">
    <source>
        <dbReference type="EMBL" id="PIQ74385.1"/>
    </source>
</evidence>
<sequence length="453" mass="53634">MGYYLTKIYLALSIMKRANELIFERLAFSNRGVRFFYLIDNKLYSYFSTLDNSKIELDYDTKHCIAAHIGLSYLIDLANICCPKRIKIKTIKLSPEQLDFWKWIYENIAIERAYDEKNKLLFLNTHWETFGKIFDLKNTKNKVRKKRILLAVSGGKESLTVLKIFEEAKAKILLFFFDYLDKNSFYAKRAYAKLAKKYPLFKINSSISHTDALSKKYRCKDYSLFVIGQLIFNALLVKDEFDYLVIGNEYSSNFGNTIYRGQPVNHQFDKTIEFAQKVNTYVREFIDNDFTYFSPFFGFYEYKIAKRFFSDKKYLDIWTSCNNSNKKHNFCCQCSKCAFIYIVSLPFINNTILNKHFWKNPLKNLGLCKPLIDFDEIKPTDCVGEKEECWLSLYKASKNRNYSSLPVVEFFGTNILPKIQQKLSLIESKINEEHTKYKYIPKEFKKLVMDQMR</sequence>
<dbReference type="Pfam" id="PF26298">
    <property type="entry name" value="MurL_epimerase_C"/>
    <property type="match status" value="1"/>
</dbReference>
<dbReference type="Pfam" id="PF26299">
    <property type="entry name" value="MurL_N"/>
    <property type="match status" value="1"/>
</dbReference>
<proteinExistence type="predicted"/>
<dbReference type="SUPFAM" id="SSF52402">
    <property type="entry name" value="Adenine nucleotide alpha hydrolases-like"/>
    <property type="match status" value="1"/>
</dbReference>
<dbReference type="Proteomes" id="UP000231550">
    <property type="component" value="Unassembled WGS sequence"/>
</dbReference>
<name>A0A2H0KSW6_9BACT</name>
<evidence type="ECO:0000313" key="4">
    <source>
        <dbReference type="Proteomes" id="UP000231550"/>
    </source>
</evidence>
<dbReference type="InterPro" id="IPR058741">
    <property type="entry name" value="MurL_C"/>
</dbReference>
<dbReference type="InterPro" id="IPR014729">
    <property type="entry name" value="Rossmann-like_a/b/a_fold"/>
</dbReference>
<evidence type="ECO:0000259" key="2">
    <source>
        <dbReference type="Pfam" id="PF26299"/>
    </source>
</evidence>
<comment type="caution">
    <text evidence="3">The sequence shown here is derived from an EMBL/GenBank/DDBJ whole genome shotgun (WGS) entry which is preliminary data.</text>
</comment>
<evidence type="ECO:0000259" key="1">
    <source>
        <dbReference type="Pfam" id="PF26298"/>
    </source>
</evidence>